<dbReference type="PANTHER" id="PTHR36507:SF1">
    <property type="entry name" value="BLL1555 PROTEIN"/>
    <property type="match status" value="1"/>
</dbReference>
<dbReference type="PANTHER" id="PTHR36507">
    <property type="entry name" value="BLL1555 PROTEIN"/>
    <property type="match status" value="1"/>
</dbReference>
<evidence type="ECO:0000313" key="3">
    <source>
        <dbReference type="Proteomes" id="UP000014065"/>
    </source>
</evidence>
<sequence length="171" mass="18340">MDSMKIVLVLVVLVSVIFINHAFAQGVSVDSKAEQNPLEVIIVPAIDSGTSGCEETTDGCYIPKKAIIPIGGKVIFSNIDAVEHTFTADITTDGMLGIFDSGLISAGSSYEWVPTDVGEFPYHCTVHPWMKGTIFVEEKQIPPKDTDGDGISDSVDKCPTDPETVNGFEDT</sequence>
<evidence type="ECO:0000313" key="2">
    <source>
        <dbReference type="EMBL" id="EPA05760.1"/>
    </source>
</evidence>
<accession>S2E392</accession>
<gene>
    <name evidence="2" type="ORF">BG20_I2555</name>
</gene>
<dbReference type="InterPro" id="IPR008972">
    <property type="entry name" value="Cupredoxin"/>
</dbReference>
<organism evidence="2 3">
    <name type="scientific">Candidatus Nitrosarchaeum limnium BG20</name>
    <dbReference type="NCBI Taxonomy" id="859192"/>
    <lineage>
        <taxon>Archaea</taxon>
        <taxon>Nitrososphaerota</taxon>
        <taxon>Nitrososphaeria</taxon>
        <taxon>Nitrosopumilales</taxon>
        <taxon>Nitrosopumilaceae</taxon>
        <taxon>Nitrosarchaeum</taxon>
    </lineage>
</organism>
<dbReference type="SUPFAM" id="SSF49503">
    <property type="entry name" value="Cupredoxins"/>
    <property type="match status" value="1"/>
</dbReference>
<evidence type="ECO:0000256" key="1">
    <source>
        <dbReference type="SAM" id="MobiDB-lite"/>
    </source>
</evidence>
<feature type="non-terminal residue" evidence="2">
    <location>
        <position position="171"/>
    </location>
</feature>
<dbReference type="AlphaFoldDB" id="S2E392"/>
<keyword evidence="3" id="KW-1185">Reference proteome</keyword>
<dbReference type="InterPro" id="IPR052721">
    <property type="entry name" value="ET_Amicyanin"/>
</dbReference>
<reference evidence="2 3" key="1">
    <citation type="journal article" date="2012" name="J. Bacteriol.">
        <title>Genome Sequence of "Candidatus Nitrosoarchaeum limnia" BG20, a Low-Salinity Ammonia-Oxidizing Archaeon from the San Francisco Bay Estuary.</title>
        <authorList>
            <person name="Mosier A.C."/>
            <person name="Allen E.E."/>
            <person name="Kim M."/>
            <person name="Ferriera S."/>
            <person name="Francis C.A."/>
        </authorList>
    </citation>
    <scope>NUCLEOTIDE SEQUENCE [LARGE SCALE GENOMIC DNA]</scope>
    <source>
        <strain evidence="2 3">BG20</strain>
    </source>
</reference>
<proteinExistence type="predicted"/>
<comment type="caution">
    <text evidence="2">The sequence shown here is derived from an EMBL/GenBank/DDBJ whole genome shotgun (WGS) entry which is preliminary data.</text>
</comment>
<dbReference type="EMBL" id="AHJG01000152">
    <property type="protein sequence ID" value="EPA05760.1"/>
    <property type="molecule type" value="Genomic_DNA"/>
</dbReference>
<feature type="region of interest" description="Disordered" evidence="1">
    <location>
        <begin position="141"/>
        <end position="171"/>
    </location>
</feature>
<protein>
    <recommendedName>
        <fullName evidence="4">Copper binding protein, plastocyanin/azurin family</fullName>
    </recommendedName>
</protein>
<dbReference type="Gene3D" id="2.60.40.420">
    <property type="entry name" value="Cupredoxins - blue copper proteins"/>
    <property type="match status" value="1"/>
</dbReference>
<dbReference type="Proteomes" id="UP000014065">
    <property type="component" value="Unassembled WGS sequence"/>
</dbReference>
<evidence type="ECO:0008006" key="4">
    <source>
        <dbReference type="Google" id="ProtNLM"/>
    </source>
</evidence>
<name>S2E392_9ARCH</name>